<name>A5G3K2_GEOUR</name>
<evidence type="ECO:0000256" key="7">
    <source>
        <dbReference type="ARBA" id="ARBA00022723"/>
    </source>
</evidence>
<evidence type="ECO:0000256" key="1">
    <source>
        <dbReference type="ARBA" id="ARBA00002151"/>
    </source>
</evidence>
<dbReference type="PANTHER" id="PTHR38011">
    <property type="entry name" value="DIHYDROFOLATE REDUCTASE FAMILY PROTEIN (AFU_ORTHOLOGUE AFUA_8G06820)"/>
    <property type="match status" value="1"/>
</dbReference>
<evidence type="ECO:0000256" key="15">
    <source>
        <dbReference type="PIRSR" id="PIRSR006769-2"/>
    </source>
</evidence>
<dbReference type="UniPathway" id="UPA00275">
    <property type="reaction ID" value="UER00401"/>
</dbReference>
<dbReference type="HOGENOM" id="CLU_036590_1_2_7"/>
<dbReference type="Proteomes" id="UP000006695">
    <property type="component" value="Chromosome"/>
</dbReference>
<dbReference type="Gene3D" id="3.40.140.10">
    <property type="entry name" value="Cytidine Deaminase, domain 2"/>
    <property type="match status" value="1"/>
</dbReference>
<evidence type="ECO:0000313" key="19">
    <source>
        <dbReference type="Proteomes" id="UP000006695"/>
    </source>
</evidence>
<gene>
    <name evidence="18" type="ordered locus">Gura_2183</name>
</gene>
<keyword evidence="10 13" id="KW-0521">NADP</keyword>
<comment type="catalytic activity">
    <reaction evidence="13">
        <text>2,5-diamino-6-hydroxy-4-(5-phosphoribosylamino)-pyrimidine + H2O + H(+) = 5-amino-6-(5-phospho-D-ribosylamino)uracil + NH4(+)</text>
        <dbReference type="Rhea" id="RHEA:21868"/>
        <dbReference type="ChEBI" id="CHEBI:15377"/>
        <dbReference type="ChEBI" id="CHEBI:15378"/>
        <dbReference type="ChEBI" id="CHEBI:28938"/>
        <dbReference type="ChEBI" id="CHEBI:58453"/>
        <dbReference type="ChEBI" id="CHEBI:58614"/>
        <dbReference type="EC" id="3.5.4.26"/>
    </reaction>
</comment>
<dbReference type="NCBIfam" id="TIGR00227">
    <property type="entry name" value="ribD_Cterm"/>
    <property type="match status" value="1"/>
</dbReference>
<dbReference type="PANTHER" id="PTHR38011:SF7">
    <property type="entry name" value="2,5-DIAMINO-6-RIBOSYLAMINO-4(3H)-PYRIMIDINONE 5'-PHOSPHATE REDUCTASE"/>
    <property type="match status" value="1"/>
</dbReference>
<sequence>MEHFHEKMMKRAIVLAKRGIGRTAPNPTVGCVIVKDGAVVGEGWHKKAGTPHAEVHALRQAGEMARGADVYVTLEPCAHFGKTPPCADALIAAKVCRVHIGMVDPNPRVCGEGISMLRSAGIEVVVSVLEDNCRSLNEPFIKHMTTGLPFVILKSAMTLDGKTATAGKDSKWITSDKSRQYVHKLRAKLDAIMVGVGTVMADDPLLTSRIPAGRDPLRVIVDSTLRIPLSSQVLHVDSPAKTVIATISDDEAQAARITASGADVLRCRQKNGRVDLHDLFVKLGGLGVQSLLLEGGGALAGEALRCGLIDKCMFFYAPKLVGGEGLGPFSGKGVELMADAITLKNISITKIGSDILVQGYPENACLQV</sequence>
<dbReference type="OrthoDB" id="9800865at2"/>
<dbReference type="FunFam" id="3.40.140.10:FF:000025">
    <property type="entry name" value="Riboflavin biosynthesis protein RibD"/>
    <property type="match status" value="1"/>
</dbReference>
<feature type="active site" description="Proton donor" evidence="14">
    <location>
        <position position="54"/>
    </location>
</feature>
<dbReference type="InterPro" id="IPR016192">
    <property type="entry name" value="APOBEC/CMP_deaminase_Zn-bd"/>
</dbReference>
<dbReference type="InterPro" id="IPR002125">
    <property type="entry name" value="CMP_dCMP_dom"/>
</dbReference>
<dbReference type="PROSITE" id="PS51747">
    <property type="entry name" value="CYT_DCMP_DEAMINASES_2"/>
    <property type="match status" value="1"/>
</dbReference>
<dbReference type="AlphaFoldDB" id="A5G3K2"/>
<evidence type="ECO:0000256" key="10">
    <source>
        <dbReference type="ARBA" id="ARBA00022857"/>
    </source>
</evidence>
<dbReference type="Gene3D" id="3.40.430.10">
    <property type="entry name" value="Dihydrofolate Reductase, subunit A"/>
    <property type="match status" value="1"/>
</dbReference>
<feature type="binding site" evidence="16">
    <location>
        <position position="77"/>
    </location>
    <ligand>
        <name>Zn(2+)</name>
        <dbReference type="ChEBI" id="CHEBI:29105"/>
        <note>catalytic</note>
    </ligand>
</feature>
<keyword evidence="12" id="KW-0511">Multifunctional enzyme</keyword>
<dbReference type="InterPro" id="IPR016193">
    <property type="entry name" value="Cytidine_deaminase-like"/>
</dbReference>
<keyword evidence="19" id="KW-1185">Reference proteome</keyword>
<dbReference type="Pfam" id="PF00383">
    <property type="entry name" value="dCMP_cyt_deam_1"/>
    <property type="match status" value="1"/>
</dbReference>
<dbReference type="InterPro" id="IPR002734">
    <property type="entry name" value="RibDG_C"/>
</dbReference>
<evidence type="ECO:0000256" key="2">
    <source>
        <dbReference type="ARBA" id="ARBA00004882"/>
    </source>
</evidence>
<evidence type="ECO:0000256" key="3">
    <source>
        <dbReference type="ARBA" id="ARBA00004910"/>
    </source>
</evidence>
<feature type="binding site" evidence="16">
    <location>
        <position position="86"/>
    </location>
    <ligand>
        <name>Zn(2+)</name>
        <dbReference type="ChEBI" id="CHEBI:29105"/>
        <note>catalytic</note>
    </ligand>
</feature>
<dbReference type="InterPro" id="IPR011549">
    <property type="entry name" value="RibD_C"/>
</dbReference>
<dbReference type="EMBL" id="CP000698">
    <property type="protein sequence ID" value="ABQ26370.1"/>
    <property type="molecule type" value="Genomic_DNA"/>
</dbReference>
<feature type="domain" description="CMP/dCMP-type deaminase" evidence="17">
    <location>
        <begin position="3"/>
        <end position="124"/>
    </location>
</feature>
<organism evidence="18 19">
    <name type="scientific">Geotalea uraniireducens (strain Rf4)</name>
    <name type="common">Geobacter uraniireducens</name>
    <dbReference type="NCBI Taxonomy" id="351605"/>
    <lineage>
        <taxon>Bacteria</taxon>
        <taxon>Pseudomonadati</taxon>
        <taxon>Thermodesulfobacteriota</taxon>
        <taxon>Desulfuromonadia</taxon>
        <taxon>Geobacterales</taxon>
        <taxon>Geobacteraceae</taxon>
        <taxon>Geotalea</taxon>
    </lineage>
</organism>
<comment type="pathway">
    <text evidence="3 13">Cofactor biosynthesis; riboflavin biosynthesis; 5-amino-6-(D-ribitylamino)uracil from GTP: step 3/4.</text>
</comment>
<dbReference type="CDD" id="cd01284">
    <property type="entry name" value="Riboflavin_deaminase-reductase"/>
    <property type="match status" value="1"/>
</dbReference>
<dbReference type="SUPFAM" id="SSF53927">
    <property type="entry name" value="Cytidine deaminase-like"/>
    <property type="match status" value="1"/>
</dbReference>
<dbReference type="EC" id="3.5.4.26" evidence="13"/>
<dbReference type="EC" id="1.1.1.193" evidence="13"/>
<dbReference type="STRING" id="351605.Gura_2183"/>
<evidence type="ECO:0000256" key="8">
    <source>
        <dbReference type="ARBA" id="ARBA00022801"/>
    </source>
</evidence>
<feature type="binding site" evidence="15">
    <location>
        <position position="156"/>
    </location>
    <ligand>
        <name>NADP(+)</name>
        <dbReference type="ChEBI" id="CHEBI:58349"/>
    </ligand>
</feature>
<feature type="binding site" evidence="15">
    <location>
        <position position="223"/>
    </location>
    <ligand>
        <name>NADP(+)</name>
        <dbReference type="ChEBI" id="CHEBI:58349"/>
    </ligand>
</feature>
<feature type="binding site" evidence="15">
    <location>
        <position position="198"/>
    </location>
    <ligand>
        <name>NADP(+)</name>
        <dbReference type="ChEBI" id="CHEBI:58349"/>
    </ligand>
</feature>
<comment type="cofactor">
    <cofactor evidence="13 16">
        <name>Zn(2+)</name>
        <dbReference type="ChEBI" id="CHEBI:29105"/>
    </cofactor>
    <text evidence="13 16">Binds 1 zinc ion.</text>
</comment>
<dbReference type="InterPro" id="IPR024072">
    <property type="entry name" value="DHFR-like_dom_sf"/>
</dbReference>
<evidence type="ECO:0000256" key="14">
    <source>
        <dbReference type="PIRSR" id="PIRSR006769-1"/>
    </source>
</evidence>
<dbReference type="NCBIfam" id="TIGR00326">
    <property type="entry name" value="eubact_ribD"/>
    <property type="match status" value="1"/>
</dbReference>
<evidence type="ECO:0000313" key="18">
    <source>
        <dbReference type="EMBL" id="ABQ26370.1"/>
    </source>
</evidence>
<feature type="binding site" evidence="15">
    <location>
        <position position="186"/>
    </location>
    <ligand>
        <name>substrate</name>
    </ligand>
</feature>
<evidence type="ECO:0000256" key="11">
    <source>
        <dbReference type="ARBA" id="ARBA00023002"/>
    </source>
</evidence>
<feature type="binding site" evidence="15">
    <location>
        <position position="202"/>
    </location>
    <ligand>
        <name>NADP(+)</name>
        <dbReference type="ChEBI" id="CHEBI:58349"/>
    </ligand>
</feature>
<comment type="similarity">
    <text evidence="4 13">In the N-terminal section; belongs to the cytidine and deoxycytidylate deaminase family.</text>
</comment>
<comment type="similarity">
    <text evidence="5 13">In the C-terminal section; belongs to the HTP reductase family.</text>
</comment>
<evidence type="ECO:0000256" key="12">
    <source>
        <dbReference type="ARBA" id="ARBA00023268"/>
    </source>
</evidence>
<evidence type="ECO:0000256" key="13">
    <source>
        <dbReference type="PIRNR" id="PIRNR006769"/>
    </source>
</evidence>
<dbReference type="GO" id="GO:0008835">
    <property type="term" value="F:diaminohydroxyphosphoribosylaminopyrimidine deaminase activity"/>
    <property type="evidence" value="ECO:0007669"/>
    <property type="project" value="UniProtKB-EC"/>
</dbReference>
<keyword evidence="9 13" id="KW-0862">Zinc</keyword>
<dbReference type="GO" id="GO:0008270">
    <property type="term" value="F:zinc ion binding"/>
    <property type="evidence" value="ECO:0007669"/>
    <property type="project" value="InterPro"/>
</dbReference>
<feature type="binding site" evidence="16">
    <location>
        <position position="52"/>
    </location>
    <ligand>
        <name>Zn(2+)</name>
        <dbReference type="ChEBI" id="CHEBI:29105"/>
        <note>catalytic</note>
    </ligand>
</feature>
<dbReference type="RefSeq" id="WP_011939069.1">
    <property type="nucleotide sequence ID" value="NC_009483.1"/>
</dbReference>
<dbReference type="InterPro" id="IPR050765">
    <property type="entry name" value="Riboflavin_Biosynth_HTPR"/>
</dbReference>
<keyword evidence="8 13" id="KW-0378">Hydrolase</keyword>
<dbReference type="Pfam" id="PF01872">
    <property type="entry name" value="RibD_C"/>
    <property type="match status" value="1"/>
</dbReference>
<evidence type="ECO:0000259" key="17">
    <source>
        <dbReference type="PROSITE" id="PS51747"/>
    </source>
</evidence>
<evidence type="ECO:0000256" key="9">
    <source>
        <dbReference type="ARBA" id="ARBA00022833"/>
    </source>
</evidence>
<comment type="catalytic activity">
    <reaction evidence="13">
        <text>5-amino-6-(5-phospho-D-ribitylamino)uracil + NADP(+) = 5-amino-6-(5-phospho-D-ribosylamino)uracil + NADPH + H(+)</text>
        <dbReference type="Rhea" id="RHEA:17845"/>
        <dbReference type="ChEBI" id="CHEBI:15378"/>
        <dbReference type="ChEBI" id="CHEBI:57783"/>
        <dbReference type="ChEBI" id="CHEBI:58349"/>
        <dbReference type="ChEBI" id="CHEBI:58421"/>
        <dbReference type="ChEBI" id="CHEBI:58453"/>
        <dbReference type="EC" id="1.1.1.193"/>
    </reaction>
</comment>
<protein>
    <recommendedName>
        <fullName evidence="13">Riboflavin biosynthesis protein RibD</fullName>
    </recommendedName>
    <domain>
        <recommendedName>
            <fullName evidence="13">Diaminohydroxyphosphoribosylaminopyrimidine deaminase</fullName>
            <shortName evidence="13">DRAP deaminase</shortName>
            <ecNumber evidence="13">3.5.4.26</ecNumber>
        </recommendedName>
        <alternativeName>
            <fullName evidence="13">Riboflavin-specific deaminase</fullName>
        </alternativeName>
    </domain>
    <domain>
        <recommendedName>
            <fullName evidence="13">5-amino-6-(5-phosphoribosylamino)uracil reductase</fullName>
            <ecNumber evidence="13">1.1.1.193</ecNumber>
        </recommendedName>
        <alternativeName>
            <fullName evidence="13">HTP reductase</fullName>
        </alternativeName>
    </domain>
</protein>
<feature type="binding site" evidence="15">
    <location>
        <position position="294"/>
    </location>
    <ligand>
        <name>substrate</name>
    </ligand>
</feature>
<dbReference type="InterPro" id="IPR004794">
    <property type="entry name" value="Eubact_RibD"/>
</dbReference>
<feature type="binding site" evidence="15">
    <location>
        <position position="209"/>
    </location>
    <ligand>
        <name>substrate</name>
    </ligand>
</feature>
<comment type="function">
    <text evidence="1 13">Converts 2,5-diamino-6-(ribosylamino)-4(3h)-pyrimidinone 5'-phosphate into 5-amino-6-(ribosylamino)-2,4(1h,3h)-pyrimidinedione 5'-phosphate.</text>
</comment>
<dbReference type="GO" id="GO:0008703">
    <property type="term" value="F:5-amino-6-(5-phosphoribosylamino)uracil reductase activity"/>
    <property type="evidence" value="ECO:0007669"/>
    <property type="project" value="UniProtKB-EC"/>
</dbReference>
<keyword evidence="7 13" id="KW-0479">Metal-binding</keyword>
<dbReference type="PROSITE" id="PS00903">
    <property type="entry name" value="CYT_DCMP_DEAMINASES_1"/>
    <property type="match status" value="1"/>
</dbReference>
<dbReference type="GO" id="GO:0009231">
    <property type="term" value="P:riboflavin biosynthetic process"/>
    <property type="evidence" value="ECO:0007669"/>
    <property type="project" value="UniProtKB-UniPathway"/>
</dbReference>
<feature type="binding site" evidence="15">
    <location>
        <position position="206"/>
    </location>
    <ligand>
        <name>substrate</name>
    </ligand>
</feature>
<comment type="pathway">
    <text evidence="2 13">Cofactor biosynthesis; riboflavin biosynthesis; 5-amino-6-(D-ribitylamino)uracil from GTP: step 2/4.</text>
</comment>
<evidence type="ECO:0000256" key="6">
    <source>
        <dbReference type="ARBA" id="ARBA00022619"/>
    </source>
</evidence>
<proteinExistence type="inferred from homology"/>
<keyword evidence="11 13" id="KW-0560">Oxidoreductase</keyword>
<feature type="binding site" evidence="15">
    <location>
        <position position="170"/>
    </location>
    <ligand>
        <name>substrate</name>
    </ligand>
</feature>
<evidence type="ECO:0000256" key="5">
    <source>
        <dbReference type="ARBA" id="ARBA00007417"/>
    </source>
</evidence>
<evidence type="ECO:0000256" key="4">
    <source>
        <dbReference type="ARBA" id="ARBA00005259"/>
    </source>
</evidence>
<keyword evidence="6 13" id="KW-0686">Riboflavin biosynthesis</keyword>
<feature type="binding site" evidence="15">
    <location>
        <position position="172"/>
    </location>
    <ligand>
        <name>NADP(+)</name>
        <dbReference type="ChEBI" id="CHEBI:58349"/>
    </ligand>
</feature>
<dbReference type="GO" id="GO:0050661">
    <property type="term" value="F:NADP binding"/>
    <property type="evidence" value="ECO:0007669"/>
    <property type="project" value="InterPro"/>
</dbReference>
<evidence type="ECO:0000256" key="16">
    <source>
        <dbReference type="PIRSR" id="PIRSR006769-3"/>
    </source>
</evidence>
<accession>A5G3K2</accession>
<reference evidence="18 19" key="1">
    <citation type="submission" date="2007-05" db="EMBL/GenBank/DDBJ databases">
        <title>Complete sequence of Geobacter uraniireducens Rf4.</title>
        <authorList>
            <consortium name="US DOE Joint Genome Institute"/>
            <person name="Copeland A."/>
            <person name="Lucas S."/>
            <person name="Lapidus A."/>
            <person name="Barry K."/>
            <person name="Detter J.C."/>
            <person name="Glavina del Rio T."/>
            <person name="Hammon N."/>
            <person name="Israni S."/>
            <person name="Dalin E."/>
            <person name="Tice H."/>
            <person name="Pitluck S."/>
            <person name="Chertkov O."/>
            <person name="Brettin T."/>
            <person name="Bruce D."/>
            <person name="Han C."/>
            <person name="Schmutz J."/>
            <person name="Larimer F."/>
            <person name="Land M."/>
            <person name="Hauser L."/>
            <person name="Kyrpides N."/>
            <person name="Mikhailova N."/>
            <person name="Shelobolina E."/>
            <person name="Aklujkar M."/>
            <person name="Lovley D."/>
            <person name="Richardson P."/>
        </authorList>
    </citation>
    <scope>NUCLEOTIDE SEQUENCE [LARGE SCALE GENOMIC DNA]</scope>
    <source>
        <strain evidence="18 19">Rf4</strain>
    </source>
</reference>
<dbReference type="KEGG" id="gur:Gura_2183"/>
<dbReference type="PIRSF" id="PIRSF006769">
    <property type="entry name" value="RibD"/>
    <property type="match status" value="1"/>
</dbReference>
<dbReference type="SUPFAM" id="SSF53597">
    <property type="entry name" value="Dihydrofolate reductase-like"/>
    <property type="match status" value="1"/>
</dbReference>